<organism evidence="1 2">
    <name type="scientific">Claviceps arundinis</name>
    <dbReference type="NCBI Taxonomy" id="1623583"/>
    <lineage>
        <taxon>Eukaryota</taxon>
        <taxon>Fungi</taxon>
        <taxon>Dikarya</taxon>
        <taxon>Ascomycota</taxon>
        <taxon>Pezizomycotina</taxon>
        <taxon>Sordariomycetes</taxon>
        <taxon>Hypocreomycetidae</taxon>
        <taxon>Hypocreales</taxon>
        <taxon>Clavicipitaceae</taxon>
        <taxon>Claviceps</taxon>
    </lineage>
</organism>
<name>A0ABQ7PMX1_9HYPO</name>
<evidence type="ECO:0000313" key="1">
    <source>
        <dbReference type="EMBL" id="KAG5965157.1"/>
    </source>
</evidence>
<proteinExistence type="predicted"/>
<protein>
    <submittedName>
        <fullName evidence="1">Uncharacterized protein</fullName>
    </submittedName>
</protein>
<dbReference type="EMBL" id="SRPR01000033">
    <property type="protein sequence ID" value="KAG5965157.1"/>
    <property type="molecule type" value="Genomic_DNA"/>
</dbReference>
<comment type="caution">
    <text evidence="1">The sequence shown here is derived from an EMBL/GenBank/DDBJ whole genome shotgun (WGS) entry which is preliminary data.</text>
</comment>
<sequence length="67" mass="7541">MRPGAVGRFNEKAKKFRVDAAKARSIMCDTLSLENQGFLNEYGKPKAVWNALKTFYNKTDEAIASQN</sequence>
<reference evidence="1 2" key="1">
    <citation type="journal article" date="2020" name="bioRxiv">
        <title>Whole genome comparisons of ergot fungi reveals the divergence and evolution of species within the genus Claviceps are the result of varying mechanisms driving genome evolution and host range expansion.</title>
        <authorList>
            <person name="Wyka S.A."/>
            <person name="Mondo S.J."/>
            <person name="Liu M."/>
            <person name="Dettman J."/>
            <person name="Nalam V."/>
            <person name="Broders K.D."/>
        </authorList>
    </citation>
    <scope>NUCLEOTIDE SEQUENCE [LARGE SCALE GENOMIC DNA]</scope>
    <source>
        <strain evidence="1 2">LM583</strain>
    </source>
</reference>
<keyword evidence="2" id="KW-1185">Reference proteome</keyword>
<dbReference type="Proteomes" id="UP000742024">
    <property type="component" value="Unassembled WGS sequence"/>
</dbReference>
<accession>A0ABQ7PMX1</accession>
<evidence type="ECO:0000313" key="2">
    <source>
        <dbReference type="Proteomes" id="UP000742024"/>
    </source>
</evidence>
<gene>
    <name evidence="1" type="ORF">E4U57_004402</name>
</gene>